<reference evidence="2" key="1">
    <citation type="submission" date="2014-09" db="EMBL/GenBank/DDBJ databases">
        <authorList>
            <person name="Magalhaes I.L.F."/>
            <person name="Oliveira U."/>
            <person name="Santos F.R."/>
            <person name="Vidigal T.H.D.A."/>
            <person name="Brescovit A.D."/>
            <person name="Santos A.J."/>
        </authorList>
    </citation>
    <scope>NUCLEOTIDE SEQUENCE</scope>
    <source>
        <tissue evidence="2">Shoot tissue taken approximately 20 cm above the soil surface</tissue>
    </source>
</reference>
<evidence type="ECO:0000256" key="1">
    <source>
        <dbReference type="SAM" id="MobiDB-lite"/>
    </source>
</evidence>
<feature type="region of interest" description="Disordered" evidence="1">
    <location>
        <begin position="1"/>
        <end position="20"/>
    </location>
</feature>
<reference evidence="2" key="2">
    <citation type="journal article" date="2015" name="Data Brief">
        <title>Shoot transcriptome of the giant reed, Arundo donax.</title>
        <authorList>
            <person name="Barrero R.A."/>
            <person name="Guerrero F.D."/>
            <person name="Moolhuijzen P."/>
            <person name="Goolsby J.A."/>
            <person name="Tidwell J."/>
            <person name="Bellgard S.E."/>
            <person name="Bellgard M.I."/>
        </authorList>
    </citation>
    <scope>NUCLEOTIDE SEQUENCE</scope>
    <source>
        <tissue evidence="2">Shoot tissue taken approximately 20 cm above the soil surface</tissue>
    </source>
</reference>
<dbReference type="EMBL" id="GBRH01227087">
    <property type="protein sequence ID" value="JAD70808.1"/>
    <property type="molecule type" value="Transcribed_RNA"/>
</dbReference>
<organism evidence="2">
    <name type="scientific">Arundo donax</name>
    <name type="common">Giant reed</name>
    <name type="synonym">Donax arundinaceus</name>
    <dbReference type="NCBI Taxonomy" id="35708"/>
    <lineage>
        <taxon>Eukaryota</taxon>
        <taxon>Viridiplantae</taxon>
        <taxon>Streptophyta</taxon>
        <taxon>Embryophyta</taxon>
        <taxon>Tracheophyta</taxon>
        <taxon>Spermatophyta</taxon>
        <taxon>Magnoliopsida</taxon>
        <taxon>Liliopsida</taxon>
        <taxon>Poales</taxon>
        <taxon>Poaceae</taxon>
        <taxon>PACMAD clade</taxon>
        <taxon>Arundinoideae</taxon>
        <taxon>Arundineae</taxon>
        <taxon>Arundo</taxon>
    </lineage>
</organism>
<dbReference type="AlphaFoldDB" id="A0A0A9C8L2"/>
<protein>
    <submittedName>
        <fullName evidence="2">Uncharacterized protein</fullName>
    </submittedName>
</protein>
<evidence type="ECO:0000313" key="2">
    <source>
        <dbReference type="EMBL" id="JAD70808.1"/>
    </source>
</evidence>
<accession>A0A0A9C8L2</accession>
<proteinExistence type="predicted"/>
<name>A0A0A9C8L2_ARUDO</name>
<feature type="compositionally biased region" description="Basic and acidic residues" evidence="1">
    <location>
        <begin position="1"/>
        <end position="10"/>
    </location>
</feature>
<sequence>MVTNLDRDPPYPRNNSSQNSCHPWLGLFQLKAVSKHTGIRQFLEYMRLC</sequence>